<feature type="compositionally biased region" description="Polar residues" evidence="2">
    <location>
        <begin position="351"/>
        <end position="364"/>
    </location>
</feature>
<organism evidence="3">
    <name type="scientific">Vitrella brassicaformis</name>
    <dbReference type="NCBI Taxonomy" id="1169539"/>
    <lineage>
        <taxon>Eukaryota</taxon>
        <taxon>Sar</taxon>
        <taxon>Alveolata</taxon>
        <taxon>Colpodellida</taxon>
        <taxon>Vitrellaceae</taxon>
        <taxon>Vitrella</taxon>
    </lineage>
</organism>
<dbReference type="EMBL" id="HBGB01017320">
    <property type="protein sequence ID" value="CAD9054977.1"/>
    <property type="molecule type" value="Transcribed_RNA"/>
</dbReference>
<feature type="region of interest" description="Disordered" evidence="2">
    <location>
        <begin position="342"/>
        <end position="364"/>
    </location>
</feature>
<evidence type="ECO:0000313" key="3">
    <source>
        <dbReference type="EMBL" id="CAD9054977.1"/>
    </source>
</evidence>
<protein>
    <submittedName>
        <fullName evidence="3">Uncharacterized protein</fullName>
    </submittedName>
</protein>
<sequence>MDEALATATANTDRLRNEIEEQRRRLCESNERELALCRTHYEEKFQAAAHAHEIDMNDATQQLKAHRDENEAKSGEISGLKQVIGRLETDNCALQRDITQAKAQCDKAHQLRQAADEDLAKARQHWSRERSALQSDAAEAKSQLTSLQGQLQMAEQELRETKLIRDKVENEWSARKSLLETKLDEKAQALKDAQASLMDVQQALHRERNNLIEQQRRLAEMNAQLQWDIESRDRLADEERYRAEDSQQTLRAKLATAKEQYDTWKEAHIQAIKKMQEESQLKLGSAERERCRHEEHFARQLQDTSSQMQQLQQKNEWLEKDLQRTHYLLEETQENMRFLSAGKERSDQALARQQAQLEGKQGTA</sequence>
<evidence type="ECO:0000256" key="1">
    <source>
        <dbReference type="SAM" id="Coils"/>
    </source>
</evidence>
<reference evidence="3" key="1">
    <citation type="submission" date="2021-01" db="EMBL/GenBank/DDBJ databases">
        <authorList>
            <person name="Corre E."/>
            <person name="Pelletier E."/>
            <person name="Niang G."/>
            <person name="Scheremetjew M."/>
            <person name="Finn R."/>
            <person name="Kale V."/>
            <person name="Holt S."/>
            <person name="Cochrane G."/>
            <person name="Meng A."/>
            <person name="Brown T."/>
            <person name="Cohen L."/>
        </authorList>
    </citation>
    <scope>NUCLEOTIDE SEQUENCE</scope>
    <source>
        <strain evidence="3">CCMP3346</strain>
    </source>
</reference>
<accession>A0A6U4C9Q2</accession>
<evidence type="ECO:0000256" key="2">
    <source>
        <dbReference type="SAM" id="MobiDB-lite"/>
    </source>
</evidence>
<dbReference type="EMBL" id="HBGB01017321">
    <property type="protein sequence ID" value="CAD9054978.1"/>
    <property type="molecule type" value="Transcribed_RNA"/>
</dbReference>
<evidence type="ECO:0000313" key="4">
    <source>
        <dbReference type="EMBL" id="CAD9054978.1"/>
    </source>
</evidence>
<proteinExistence type="predicted"/>
<feature type="coiled-coil region" evidence="1">
    <location>
        <begin position="49"/>
        <end position="76"/>
    </location>
</feature>
<evidence type="ECO:0000313" key="5">
    <source>
        <dbReference type="EMBL" id="CAD9054979.1"/>
    </source>
</evidence>
<feature type="coiled-coil region" evidence="1">
    <location>
        <begin position="294"/>
        <end position="321"/>
    </location>
</feature>
<name>A0A6U4C9Q2_9ALVE</name>
<dbReference type="AlphaFoldDB" id="A0A6U4C9Q2"/>
<dbReference type="EMBL" id="HBGB01017322">
    <property type="protein sequence ID" value="CAD9054979.1"/>
    <property type="molecule type" value="Transcribed_RNA"/>
</dbReference>
<keyword evidence="1" id="KW-0175">Coiled coil</keyword>
<feature type="coiled-coil region" evidence="1">
    <location>
        <begin position="130"/>
        <end position="267"/>
    </location>
</feature>
<dbReference type="EMBL" id="HBGB01017323">
    <property type="protein sequence ID" value="CAD9054980.1"/>
    <property type="molecule type" value="Transcribed_RNA"/>
</dbReference>
<evidence type="ECO:0000313" key="6">
    <source>
        <dbReference type="EMBL" id="CAD9054980.1"/>
    </source>
</evidence>
<gene>
    <name evidence="3" type="ORF">VBRA1451_LOCUS10042</name>
    <name evidence="4" type="ORF">VBRA1451_LOCUS10043</name>
    <name evidence="5" type="ORF">VBRA1451_LOCUS10044</name>
    <name evidence="6" type="ORF">VBRA1451_LOCUS10045</name>
</gene>